<evidence type="ECO:0000256" key="1">
    <source>
        <dbReference type="SAM" id="MobiDB-lite"/>
    </source>
</evidence>
<proteinExistence type="predicted"/>
<evidence type="ECO:0000313" key="2">
    <source>
        <dbReference type="Proteomes" id="UP000050792"/>
    </source>
</evidence>
<accession>A0AA85FSW7</accession>
<dbReference type="AlphaFoldDB" id="A0AA85FSW7"/>
<name>A0AA85FSW7_9TREM</name>
<keyword evidence="2" id="KW-1185">Reference proteome</keyword>
<feature type="region of interest" description="Disordered" evidence="1">
    <location>
        <begin position="233"/>
        <end position="264"/>
    </location>
</feature>
<sequence>MHMELLVEMHSNLSAAHFNERCAKQCMKVGNIEGAIYYYKKSIAFMELTREEVEEGDHDYVIIDLQLSSLKLSLSEVVSKKTEIISGDQNVSLKTIPADHSPYDKKIADPPSYLPLSSNQTSNKKEQGAAVKLPKTEFQTREELVTCIEELRKLVDMLASQLSRVRQMLSEERERRLAIEAELISSGGFNYQSNESLTYQNYDDDDGFDENRPCVLTGLTKLTCLNFNTDIPSSTEADSSNEDSTLHEPRQESNSNMSDSLESK</sequence>
<feature type="compositionally biased region" description="Polar residues" evidence="1">
    <location>
        <begin position="252"/>
        <end position="264"/>
    </location>
</feature>
<feature type="region of interest" description="Disordered" evidence="1">
    <location>
        <begin position="103"/>
        <end position="130"/>
    </location>
</feature>
<reference evidence="2" key="1">
    <citation type="submission" date="2022-06" db="EMBL/GenBank/DDBJ databases">
        <authorList>
            <person name="Berger JAMES D."/>
            <person name="Berger JAMES D."/>
        </authorList>
    </citation>
    <scope>NUCLEOTIDE SEQUENCE [LARGE SCALE GENOMIC DNA]</scope>
</reference>
<dbReference type="WBParaSite" id="SRDH1_63400.1">
    <property type="protein sequence ID" value="SRDH1_63400.1"/>
    <property type="gene ID" value="SRDH1_63400"/>
</dbReference>
<protein>
    <submittedName>
        <fullName evidence="3">Uncharacterized protein</fullName>
    </submittedName>
</protein>
<reference evidence="3" key="2">
    <citation type="submission" date="2023-11" db="UniProtKB">
        <authorList>
            <consortium name="WormBaseParasite"/>
        </authorList>
    </citation>
    <scope>IDENTIFICATION</scope>
</reference>
<organism evidence="2 3">
    <name type="scientific">Schistosoma rodhaini</name>
    <dbReference type="NCBI Taxonomy" id="6188"/>
    <lineage>
        <taxon>Eukaryota</taxon>
        <taxon>Metazoa</taxon>
        <taxon>Spiralia</taxon>
        <taxon>Lophotrochozoa</taxon>
        <taxon>Platyhelminthes</taxon>
        <taxon>Trematoda</taxon>
        <taxon>Digenea</taxon>
        <taxon>Strigeidida</taxon>
        <taxon>Schistosomatoidea</taxon>
        <taxon>Schistosomatidae</taxon>
        <taxon>Schistosoma</taxon>
    </lineage>
</organism>
<evidence type="ECO:0000313" key="3">
    <source>
        <dbReference type="WBParaSite" id="SRDH1_63400.1"/>
    </source>
</evidence>
<dbReference type="Proteomes" id="UP000050792">
    <property type="component" value="Unassembled WGS sequence"/>
</dbReference>